<dbReference type="EMBL" id="BQNB010016140">
    <property type="protein sequence ID" value="GJT48272.1"/>
    <property type="molecule type" value="Genomic_DNA"/>
</dbReference>
<feature type="compositionally biased region" description="Basic and acidic residues" evidence="1">
    <location>
        <begin position="175"/>
        <end position="185"/>
    </location>
</feature>
<organism evidence="2 3">
    <name type="scientific">Tanacetum coccineum</name>
    <dbReference type="NCBI Taxonomy" id="301880"/>
    <lineage>
        <taxon>Eukaryota</taxon>
        <taxon>Viridiplantae</taxon>
        <taxon>Streptophyta</taxon>
        <taxon>Embryophyta</taxon>
        <taxon>Tracheophyta</taxon>
        <taxon>Spermatophyta</taxon>
        <taxon>Magnoliopsida</taxon>
        <taxon>eudicotyledons</taxon>
        <taxon>Gunneridae</taxon>
        <taxon>Pentapetalae</taxon>
        <taxon>asterids</taxon>
        <taxon>campanulids</taxon>
        <taxon>Asterales</taxon>
        <taxon>Asteraceae</taxon>
        <taxon>Asteroideae</taxon>
        <taxon>Anthemideae</taxon>
        <taxon>Anthemidinae</taxon>
        <taxon>Tanacetum</taxon>
    </lineage>
</organism>
<feature type="compositionally biased region" description="Polar residues" evidence="1">
    <location>
        <begin position="10"/>
        <end position="24"/>
    </location>
</feature>
<feature type="region of interest" description="Disordered" evidence="1">
    <location>
        <begin position="143"/>
        <end position="256"/>
    </location>
</feature>
<keyword evidence="3" id="KW-1185">Reference proteome</keyword>
<name>A0ABQ5EBP7_9ASTR</name>
<evidence type="ECO:0000313" key="2">
    <source>
        <dbReference type="EMBL" id="GJT48272.1"/>
    </source>
</evidence>
<accession>A0ABQ5EBP7</accession>
<sequence length="327" mass="36263">MVSSPYHLPSTLTAHPSPFPTTQYPYNLSPGTITQPEDPLQCKAGSYKFQLDEQWFNLTQDTLRDALQITPVDKNRAFSSPPTPDTLVEFVNKLGYPKETSGLKGREPPSTNPLGFSIKHTSNYSERHVKNLLTSTPHTFASRQKEVAQHNSGGRRKHSYPYPVSGRLKFSAKGANEKILDDKPNDSSMIPKPTKQAKPKATEQPIISKTKAKKSKLAPAKPKEKKRKPVSESYEAQPLAKRAKAGKVAKKRTVKSSKQLVDEFVDEGVPAAKPSLEDIEEAILQKVLQESLTDATQLKGKGNEESSERTHAQVLLQPSNSQEEELE</sequence>
<evidence type="ECO:0000313" key="3">
    <source>
        <dbReference type="Proteomes" id="UP001151760"/>
    </source>
</evidence>
<feature type="compositionally biased region" description="Basic and acidic residues" evidence="1">
    <location>
        <begin position="301"/>
        <end position="311"/>
    </location>
</feature>
<feature type="region of interest" description="Disordered" evidence="1">
    <location>
        <begin position="1"/>
        <end position="24"/>
    </location>
</feature>
<reference evidence="2" key="1">
    <citation type="journal article" date="2022" name="Int. J. Mol. Sci.">
        <title>Draft Genome of Tanacetum Coccineum: Genomic Comparison of Closely Related Tanacetum-Family Plants.</title>
        <authorList>
            <person name="Yamashiro T."/>
            <person name="Shiraishi A."/>
            <person name="Nakayama K."/>
            <person name="Satake H."/>
        </authorList>
    </citation>
    <scope>NUCLEOTIDE SEQUENCE</scope>
</reference>
<comment type="caution">
    <text evidence="2">The sequence shown here is derived from an EMBL/GenBank/DDBJ whole genome shotgun (WGS) entry which is preliminary data.</text>
</comment>
<reference evidence="2" key="2">
    <citation type="submission" date="2022-01" db="EMBL/GenBank/DDBJ databases">
        <authorList>
            <person name="Yamashiro T."/>
            <person name="Shiraishi A."/>
            <person name="Satake H."/>
            <person name="Nakayama K."/>
        </authorList>
    </citation>
    <scope>NUCLEOTIDE SEQUENCE</scope>
</reference>
<dbReference type="Proteomes" id="UP001151760">
    <property type="component" value="Unassembled WGS sequence"/>
</dbReference>
<protein>
    <submittedName>
        <fullName evidence="2">Uncharacterized protein</fullName>
    </submittedName>
</protein>
<feature type="region of interest" description="Disordered" evidence="1">
    <location>
        <begin position="295"/>
        <end position="327"/>
    </location>
</feature>
<gene>
    <name evidence="2" type="ORF">Tco_0974429</name>
</gene>
<feature type="compositionally biased region" description="Basic residues" evidence="1">
    <location>
        <begin position="241"/>
        <end position="255"/>
    </location>
</feature>
<evidence type="ECO:0000256" key="1">
    <source>
        <dbReference type="SAM" id="MobiDB-lite"/>
    </source>
</evidence>
<proteinExistence type="predicted"/>